<reference evidence="2" key="1">
    <citation type="submission" date="2023-03" db="EMBL/GenBank/DDBJ databases">
        <title>Chitinimonas shenzhenensis gen. nov., sp. nov., a novel member of family Burkholderiaceae isolated from activated sludge collected in Shen Zhen, China.</title>
        <authorList>
            <person name="Wang X."/>
        </authorList>
    </citation>
    <scope>NUCLEOTIDE SEQUENCE</scope>
    <source>
        <strain evidence="2">DQS-5</strain>
    </source>
</reference>
<comment type="caution">
    <text evidence="2">The sequence shown here is derived from an EMBL/GenBank/DDBJ whole genome shotgun (WGS) entry which is preliminary data.</text>
</comment>
<feature type="transmembrane region" description="Helical" evidence="1">
    <location>
        <begin position="25"/>
        <end position="48"/>
    </location>
</feature>
<dbReference type="Proteomes" id="UP001172778">
    <property type="component" value="Unassembled WGS sequence"/>
</dbReference>
<evidence type="ECO:0000313" key="2">
    <source>
        <dbReference type="EMBL" id="MDK2126804.1"/>
    </source>
</evidence>
<gene>
    <name evidence="2" type="ORF">PZA18_22415</name>
</gene>
<keyword evidence="1" id="KW-0472">Membrane</keyword>
<evidence type="ECO:0000256" key="1">
    <source>
        <dbReference type="SAM" id="Phobius"/>
    </source>
</evidence>
<dbReference type="RefSeq" id="WP_284103125.1">
    <property type="nucleotide sequence ID" value="NZ_JARRAF010000052.1"/>
</dbReference>
<accession>A0ABT7E421</accession>
<proteinExistence type="predicted"/>
<keyword evidence="3" id="KW-1185">Reference proteome</keyword>
<evidence type="ECO:0000313" key="3">
    <source>
        <dbReference type="Proteomes" id="UP001172778"/>
    </source>
</evidence>
<protein>
    <submittedName>
        <fullName evidence="2">Uncharacterized protein</fullName>
    </submittedName>
</protein>
<dbReference type="EMBL" id="JARRAF010000052">
    <property type="protein sequence ID" value="MDK2126804.1"/>
    <property type="molecule type" value="Genomic_DNA"/>
</dbReference>
<sequence>MMATRQEVAGNSPAMAASFDDVGELLTVSCFLGVLGGVVLLIIAGLWADHSWHAYRTANRCTPLSTEHPHISDELSVSNQRSKTPAVTPFASEAIRWQCSNG</sequence>
<organism evidence="2 3">
    <name type="scientific">Parachitinimonas caeni</name>
    <dbReference type="NCBI Taxonomy" id="3031301"/>
    <lineage>
        <taxon>Bacteria</taxon>
        <taxon>Pseudomonadati</taxon>
        <taxon>Pseudomonadota</taxon>
        <taxon>Betaproteobacteria</taxon>
        <taxon>Neisseriales</taxon>
        <taxon>Chitinibacteraceae</taxon>
        <taxon>Parachitinimonas</taxon>
    </lineage>
</organism>
<keyword evidence="1" id="KW-0812">Transmembrane</keyword>
<keyword evidence="1" id="KW-1133">Transmembrane helix</keyword>
<name>A0ABT7E421_9NEIS</name>